<dbReference type="PANTHER" id="PTHR48082:SF2">
    <property type="entry name" value="ATP SYNTHASE SUBUNIT ALPHA, MITOCHONDRIAL"/>
    <property type="match status" value="1"/>
</dbReference>
<evidence type="ECO:0000256" key="9">
    <source>
        <dbReference type="ARBA" id="ARBA00023065"/>
    </source>
</evidence>
<keyword evidence="20" id="KW-1185">Reference proteome</keyword>
<evidence type="ECO:0000256" key="5">
    <source>
        <dbReference type="ARBA" id="ARBA00022741"/>
    </source>
</evidence>
<evidence type="ECO:0000256" key="4">
    <source>
        <dbReference type="ARBA" id="ARBA00022475"/>
    </source>
</evidence>
<evidence type="ECO:0000256" key="7">
    <source>
        <dbReference type="ARBA" id="ARBA00022840"/>
    </source>
</evidence>
<feature type="domain" description="ATPase F1/V1/A1 complex alpha/beta subunit nucleotide-binding" evidence="16">
    <location>
        <begin position="164"/>
        <end position="390"/>
    </location>
</feature>
<evidence type="ECO:0000256" key="6">
    <source>
        <dbReference type="ARBA" id="ARBA00022781"/>
    </source>
</evidence>
<comment type="caution">
    <text evidence="19">The sequence shown here is derived from an EMBL/GenBank/DDBJ whole genome shotgun (WGS) entry which is preliminary data.</text>
</comment>
<dbReference type="PANTHER" id="PTHR48082">
    <property type="entry name" value="ATP SYNTHASE SUBUNIT ALPHA, MITOCHONDRIAL"/>
    <property type="match status" value="1"/>
</dbReference>
<evidence type="ECO:0000256" key="10">
    <source>
        <dbReference type="ARBA" id="ARBA00023136"/>
    </source>
</evidence>
<feature type="binding site" evidence="15">
    <location>
        <begin position="184"/>
        <end position="191"/>
    </location>
    <ligand>
        <name>ATP</name>
        <dbReference type="ChEBI" id="CHEBI:30616"/>
    </ligand>
</feature>
<evidence type="ECO:0000256" key="8">
    <source>
        <dbReference type="ARBA" id="ARBA00022967"/>
    </source>
</evidence>
<dbReference type="EMBL" id="BAAAZU010000010">
    <property type="protein sequence ID" value="GAA3925686.1"/>
    <property type="molecule type" value="Genomic_DNA"/>
</dbReference>
<keyword evidence="6 15" id="KW-0375">Hydrogen ion transport</keyword>
<evidence type="ECO:0000256" key="12">
    <source>
        <dbReference type="ARBA" id="ARBA00023310"/>
    </source>
</evidence>
<evidence type="ECO:0000256" key="11">
    <source>
        <dbReference type="ARBA" id="ARBA00023196"/>
    </source>
</evidence>
<evidence type="ECO:0000256" key="14">
    <source>
        <dbReference type="ARBA" id="ARBA00026013"/>
    </source>
</evidence>
<dbReference type="PIRSF" id="PIRSF039088">
    <property type="entry name" value="F_ATPase_subunit_alpha"/>
    <property type="match status" value="1"/>
</dbReference>
<dbReference type="SUPFAM" id="SSF52540">
    <property type="entry name" value="P-loop containing nucleoside triphosphate hydrolases"/>
    <property type="match status" value="1"/>
</dbReference>
<evidence type="ECO:0000259" key="18">
    <source>
        <dbReference type="Pfam" id="PF02874"/>
    </source>
</evidence>
<feature type="site" description="Required for activity" evidence="15">
    <location>
        <position position="388"/>
    </location>
</feature>
<evidence type="ECO:0000259" key="17">
    <source>
        <dbReference type="Pfam" id="PF00306"/>
    </source>
</evidence>
<dbReference type="Gene3D" id="2.40.30.20">
    <property type="match status" value="1"/>
</dbReference>
<dbReference type="CDD" id="cd01132">
    <property type="entry name" value="F1-ATPase_alpha_CD"/>
    <property type="match status" value="1"/>
</dbReference>
<feature type="domain" description="ATPase F1/V1/A1 complex alpha/beta subunit N-terminal" evidence="18">
    <location>
        <begin position="41"/>
        <end position="107"/>
    </location>
</feature>
<evidence type="ECO:0000259" key="16">
    <source>
        <dbReference type="Pfam" id="PF00006"/>
    </source>
</evidence>
<dbReference type="Gene3D" id="3.40.50.300">
    <property type="entry name" value="P-loop containing nucleotide triphosphate hydrolases"/>
    <property type="match status" value="1"/>
</dbReference>
<evidence type="ECO:0000256" key="13">
    <source>
        <dbReference type="ARBA" id="ARBA00024342"/>
    </source>
</evidence>
<dbReference type="InterPro" id="IPR020003">
    <property type="entry name" value="ATPase_a/bsu_AS"/>
</dbReference>
<dbReference type="InterPro" id="IPR005294">
    <property type="entry name" value="ATP_synth_F1_asu"/>
</dbReference>
<dbReference type="NCBIfam" id="NF009884">
    <property type="entry name" value="PRK13343.1"/>
    <property type="match status" value="1"/>
</dbReference>
<evidence type="ECO:0000256" key="2">
    <source>
        <dbReference type="ARBA" id="ARBA00004370"/>
    </source>
</evidence>
<keyword evidence="4 15" id="KW-1003">Cell membrane</keyword>
<keyword evidence="12 15" id="KW-0066">ATP synthesis</keyword>
<comment type="similarity">
    <text evidence="13">Belongs to the ATPase alpha/beta chains family. T3SS ATPase subfamily.</text>
</comment>
<dbReference type="NCBIfam" id="TIGR00962">
    <property type="entry name" value="atpA"/>
    <property type="match status" value="1"/>
</dbReference>
<dbReference type="InterPro" id="IPR038376">
    <property type="entry name" value="ATP_synth_asu_C_sf"/>
</dbReference>
<dbReference type="PROSITE" id="PS00152">
    <property type="entry name" value="ATPASE_ALPHA_BETA"/>
    <property type="match status" value="1"/>
</dbReference>
<reference evidence="20" key="1">
    <citation type="journal article" date="2019" name="Int. J. Syst. Evol. Microbiol.">
        <title>The Global Catalogue of Microorganisms (GCM) 10K type strain sequencing project: providing services to taxonomists for standard genome sequencing and annotation.</title>
        <authorList>
            <consortium name="The Broad Institute Genomics Platform"/>
            <consortium name="The Broad Institute Genome Sequencing Center for Infectious Disease"/>
            <person name="Wu L."/>
            <person name="Ma J."/>
        </authorList>
    </citation>
    <scope>NUCLEOTIDE SEQUENCE [LARGE SCALE GENOMIC DNA]</scope>
    <source>
        <strain evidence="20">JCM 16916</strain>
    </source>
</reference>
<dbReference type="InterPro" id="IPR027417">
    <property type="entry name" value="P-loop_NTPase"/>
</dbReference>
<dbReference type="Pfam" id="PF00306">
    <property type="entry name" value="ATP-synt_ab_C"/>
    <property type="match status" value="1"/>
</dbReference>
<evidence type="ECO:0000313" key="19">
    <source>
        <dbReference type="EMBL" id="GAA3925686.1"/>
    </source>
</evidence>
<dbReference type="InterPro" id="IPR004100">
    <property type="entry name" value="ATPase_F1/V1/A1_a/bsu_N"/>
</dbReference>
<dbReference type="CDD" id="cd18116">
    <property type="entry name" value="ATP-synt_F1_alpha_N"/>
    <property type="match status" value="1"/>
</dbReference>
<dbReference type="InterPro" id="IPR000194">
    <property type="entry name" value="ATPase_F1/V1/A1_a/bsu_nucl-bd"/>
</dbReference>
<feature type="domain" description="ATP synthase alpha subunit C-terminal" evidence="17">
    <location>
        <begin position="397"/>
        <end position="522"/>
    </location>
</feature>
<comment type="subcellular location">
    <subcellularLocation>
        <location evidence="15">Cell membrane</location>
        <topology evidence="15">Peripheral membrane protein</topology>
    </subcellularLocation>
    <subcellularLocation>
        <location evidence="2">Membrane</location>
    </subcellularLocation>
</comment>
<dbReference type="InterPro" id="IPR000793">
    <property type="entry name" value="ATP_synth_asu_C"/>
</dbReference>
<keyword evidence="5 15" id="KW-0547">Nucleotide-binding</keyword>
<dbReference type="Gene3D" id="1.20.150.20">
    <property type="entry name" value="ATP synthase alpha/beta chain, C-terminal domain"/>
    <property type="match status" value="1"/>
</dbReference>
<dbReference type="SUPFAM" id="SSF47917">
    <property type="entry name" value="C-terminal domain of alpha and beta subunits of F1 ATP synthase"/>
    <property type="match status" value="1"/>
</dbReference>
<organism evidence="19 20">
    <name type="scientific">Luteimonas lutimaris</name>
    <dbReference type="NCBI Taxonomy" id="698645"/>
    <lineage>
        <taxon>Bacteria</taxon>
        <taxon>Pseudomonadati</taxon>
        <taxon>Pseudomonadota</taxon>
        <taxon>Gammaproteobacteria</taxon>
        <taxon>Lysobacterales</taxon>
        <taxon>Lysobacteraceae</taxon>
        <taxon>Luteimonas</taxon>
    </lineage>
</organism>
<comment type="function">
    <text evidence="1 15">Produces ATP from ADP in the presence of a proton gradient across the membrane. The alpha chain is a regulatory subunit.</text>
</comment>
<evidence type="ECO:0000256" key="3">
    <source>
        <dbReference type="ARBA" id="ARBA00022448"/>
    </source>
</evidence>
<comment type="subunit">
    <text evidence="14">F-type ATPases have 2 components, CF(1) - the catalytic core - and CF(0) - the membrane proton channel. CF(1) has five subunits: alpha(3), beta(3), gamma(1), delta(1), epsilon(1). CF(0) has four main subunits: a(1), b(1), b'(1) and c(9-12).</text>
</comment>
<keyword evidence="11 15" id="KW-0139">CF(1)</keyword>
<dbReference type="CDD" id="cd18113">
    <property type="entry name" value="ATP-synt_F1_alpha_C"/>
    <property type="match status" value="1"/>
</dbReference>
<evidence type="ECO:0000256" key="15">
    <source>
        <dbReference type="HAMAP-Rule" id="MF_01346"/>
    </source>
</evidence>
<name>A0ABP7MLT9_9GAMM</name>
<keyword evidence="7 15" id="KW-0067">ATP-binding</keyword>
<dbReference type="SUPFAM" id="SSF50615">
    <property type="entry name" value="N-terminal domain of alpha and beta subunits of F1 ATP synthase"/>
    <property type="match status" value="1"/>
</dbReference>
<dbReference type="InterPro" id="IPR033732">
    <property type="entry name" value="ATP_synth_F1_a_nt-bd_dom"/>
</dbReference>
<evidence type="ECO:0000256" key="1">
    <source>
        <dbReference type="ARBA" id="ARBA00003784"/>
    </source>
</evidence>
<evidence type="ECO:0000313" key="20">
    <source>
        <dbReference type="Proteomes" id="UP001501727"/>
    </source>
</evidence>
<sequence>MAGLGPPYRKTAMATTTLNPSEISELIKTRIEKVKLGAESRNEGTVTSVSDGIVRIYGLADVMQGEMIELPNETYALALNLERDSVGAVVLGDYEHLREGDVAKTTGRILEVPTGPEMLGRVVNALGEPIDGKGPINAAQTAPVETIAPGVIARKSVSQPVQTGYKAIDSMIPIGRGQRELIIGDRQTGKTAVAIDAIINQKGTGVKCIYVAIGQKNSSIANVVRKLEEHGAMAHTIVVAASASESAAMQYIAPYSGCTMGEFYRDRGEDALIIYDDLSKQAVAYRQISLLLRRPPGREAFPGDVFYLHSRLLERAARVNEDYVEKFTNGEVKGKTGSLTALPIIETQAGDVSAFVPTNVISITDGQIFLETDLFNAGIRPAVNAGISVSRVGGSAQTKIMKKLSGGIRIALAQYRELAAFAQFASDLDEATRKQLERGQRVTELMKQKQYAPMSVAEQALSIYAVDKGYMDDVPVSKIGAFEEALHAHFANTAGDLIKQVNDSGDWNDAIEGAYRKGIEDFKTTGSW</sequence>
<dbReference type="Pfam" id="PF02874">
    <property type="entry name" value="ATP-synt_ab_N"/>
    <property type="match status" value="1"/>
</dbReference>
<comment type="catalytic activity">
    <reaction evidence="15">
        <text>ATP + H2O + 4 H(+)(in) = ADP + phosphate + 5 H(+)(out)</text>
        <dbReference type="Rhea" id="RHEA:57720"/>
        <dbReference type="ChEBI" id="CHEBI:15377"/>
        <dbReference type="ChEBI" id="CHEBI:15378"/>
        <dbReference type="ChEBI" id="CHEBI:30616"/>
        <dbReference type="ChEBI" id="CHEBI:43474"/>
        <dbReference type="ChEBI" id="CHEBI:456216"/>
        <dbReference type="EC" id="7.1.2.2"/>
    </reaction>
</comment>
<protein>
    <recommendedName>
        <fullName evidence="15">ATP synthase subunit alpha</fullName>
        <ecNumber evidence="15">7.1.2.2</ecNumber>
    </recommendedName>
    <alternativeName>
        <fullName evidence="15">ATP synthase F1 sector subunit alpha</fullName>
    </alternativeName>
    <alternativeName>
        <fullName evidence="15">F-ATPase subunit alpha</fullName>
    </alternativeName>
</protein>
<keyword evidence="8 15" id="KW-1278">Translocase</keyword>
<keyword evidence="3 15" id="KW-0813">Transport</keyword>
<dbReference type="InterPro" id="IPR036121">
    <property type="entry name" value="ATPase_F1/V1/A1_a/bsu_N_sf"/>
</dbReference>
<keyword evidence="9 15" id="KW-0406">Ion transport</keyword>
<dbReference type="InterPro" id="IPR023366">
    <property type="entry name" value="ATP_synth_asu-like_sf"/>
</dbReference>
<accession>A0ABP7MLT9</accession>
<proteinExistence type="inferred from homology"/>
<gene>
    <name evidence="15 19" type="primary">atpA</name>
    <name evidence="19" type="ORF">GCM10022229_19730</name>
</gene>
<dbReference type="EC" id="7.1.2.2" evidence="15"/>
<dbReference type="Pfam" id="PF00006">
    <property type="entry name" value="ATP-synt_ab"/>
    <property type="match status" value="1"/>
</dbReference>
<dbReference type="Proteomes" id="UP001501727">
    <property type="component" value="Unassembled WGS sequence"/>
</dbReference>
<dbReference type="HAMAP" id="MF_01346">
    <property type="entry name" value="ATP_synth_alpha_bact"/>
    <property type="match status" value="1"/>
</dbReference>
<keyword evidence="10 15" id="KW-0472">Membrane</keyword>